<accession>A0A1X2GMB7</accession>
<dbReference type="PANTHER" id="PTHR13318:SF190">
    <property type="entry name" value="PARTNER OF PAIRED, ISOFORM B"/>
    <property type="match status" value="1"/>
</dbReference>
<protein>
    <recommendedName>
        <fullName evidence="3">F-box domain-containing protein</fullName>
    </recommendedName>
</protein>
<dbReference type="EMBL" id="MCGT01000009">
    <property type="protein sequence ID" value="ORX57012.1"/>
    <property type="molecule type" value="Genomic_DNA"/>
</dbReference>
<evidence type="ECO:0000313" key="1">
    <source>
        <dbReference type="EMBL" id="ORX57012.1"/>
    </source>
</evidence>
<dbReference type="STRING" id="101127.A0A1X2GMB7"/>
<dbReference type="GO" id="GO:0019005">
    <property type="term" value="C:SCF ubiquitin ligase complex"/>
    <property type="evidence" value="ECO:0007669"/>
    <property type="project" value="TreeGrafter"/>
</dbReference>
<gene>
    <name evidence="1" type="ORF">DM01DRAFT_1240079</name>
</gene>
<proteinExistence type="predicted"/>
<sequence length="524" mass="59210">MASQFDRLPYEIIQLIIWFLPVANVEKLMKKSPFPVLRRAATEVHYEDNSFTTRKQVVEFHDLLFDSALKRKRDGDSPAHLDYASFVKRLDFGWGIKYPPIIQVTRLVQACTNLAHLNLYNCFELANMDMKAILLACPRLRILAIAGCTALRASFLFTSAVQPMLSRLQHLNITCNPQFFDCEIRGASHSVLSLPALTSLKMGENPRCSSSTLELFAAACVRLHTLEMIQCVLARVAFAFLAACPSTVTSLLIDGAYDMECFLPQLPALGPFVSLEFTNCRSAALFGDRMLRSDNKWLGKIRFDKPTCISVRSTPSFPIFVKDLHHYGLLGPWLKQVGTDVVLKDADLALLCQQCPQLYSLAATADPALLSTVTLATALTTWQHTMSHLEIEITADNELYFSRLEAADIPSAFPGLKSLAINKGLVEESMMTYVLSSCPKLEYLEISTCLFGPETLEELVNEAPCLRGVHLTRMQYYEGRVQDWERHDRMYGDDDRDASHKAIARFKRRWDIPYRKWKLSKTIS</sequence>
<evidence type="ECO:0000313" key="2">
    <source>
        <dbReference type="Proteomes" id="UP000242146"/>
    </source>
</evidence>
<dbReference type="SUPFAM" id="SSF52047">
    <property type="entry name" value="RNI-like"/>
    <property type="match status" value="2"/>
</dbReference>
<dbReference type="Gene3D" id="3.80.10.10">
    <property type="entry name" value="Ribonuclease Inhibitor"/>
    <property type="match status" value="1"/>
</dbReference>
<dbReference type="AlphaFoldDB" id="A0A1X2GMB7"/>
<comment type="caution">
    <text evidence="1">The sequence shown here is derived from an EMBL/GenBank/DDBJ whole genome shotgun (WGS) entry which is preliminary data.</text>
</comment>
<dbReference type="InterPro" id="IPR032675">
    <property type="entry name" value="LRR_dom_sf"/>
</dbReference>
<dbReference type="PANTHER" id="PTHR13318">
    <property type="entry name" value="PARTNER OF PAIRED, ISOFORM B-RELATED"/>
    <property type="match status" value="1"/>
</dbReference>
<dbReference type="Proteomes" id="UP000242146">
    <property type="component" value="Unassembled WGS sequence"/>
</dbReference>
<dbReference type="GO" id="GO:0031146">
    <property type="term" value="P:SCF-dependent proteasomal ubiquitin-dependent protein catabolic process"/>
    <property type="evidence" value="ECO:0007669"/>
    <property type="project" value="TreeGrafter"/>
</dbReference>
<organism evidence="1 2">
    <name type="scientific">Hesseltinella vesiculosa</name>
    <dbReference type="NCBI Taxonomy" id="101127"/>
    <lineage>
        <taxon>Eukaryota</taxon>
        <taxon>Fungi</taxon>
        <taxon>Fungi incertae sedis</taxon>
        <taxon>Mucoromycota</taxon>
        <taxon>Mucoromycotina</taxon>
        <taxon>Mucoromycetes</taxon>
        <taxon>Mucorales</taxon>
        <taxon>Cunninghamellaceae</taxon>
        <taxon>Hesseltinella</taxon>
    </lineage>
</organism>
<reference evidence="1 2" key="1">
    <citation type="submission" date="2016-07" db="EMBL/GenBank/DDBJ databases">
        <title>Pervasive Adenine N6-methylation of Active Genes in Fungi.</title>
        <authorList>
            <consortium name="DOE Joint Genome Institute"/>
            <person name="Mondo S.J."/>
            <person name="Dannebaum R.O."/>
            <person name="Kuo R.C."/>
            <person name="Labutti K."/>
            <person name="Haridas S."/>
            <person name="Kuo A."/>
            <person name="Salamov A."/>
            <person name="Ahrendt S.R."/>
            <person name="Lipzen A."/>
            <person name="Sullivan W."/>
            <person name="Andreopoulos W.B."/>
            <person name="Clum A."/>
            <person name="Lindquist E."/>
            <person name="Daum C."/>
            <person name="Ramamoorthy G.K."/>
            <person name="Gryganskyi A."/>
            <person name="Culley D."/>
            <person name="Magnuson J.K."/>
            <person name="James T.Y."/>
            <person name="O'Malley M.A."/>
            <person name="Stajich J.E."/>
            <person name="Spatafora J.W."/>
            <person name="Visel A."/>
            <person name="Grigoriev I.V."/>
        </authorList>
    </citation>
    <scope>NUCLEOTIDE SEQUENCE [LARGE SCALE GENOMIC DNA]</scope>
    <source>
        <strain evidence="1 2">NRRL 3301</strain>
    </source>
</reference>
<evidence type="ECO:0008006" key="3">
    <source>
        <dbReference type="Google" id="ProtNLM"/>
    </source>
</evidence>
<keyword evidence="2" id="KW-1185">Reference proteome</keyword>
<name>A0A1X2GMB7_9FUNG</name>